<evidence type="ECO:0000259" key="4">
    <source>
        <dbReference type="PROSITE" id="PS50932"/>
    </source>
</evidence>
<dbReference type="InterPro" id="IPR028082">
    <property type="entry name" value="Peripla_BP_I"/>
</dbReference>
<dbReference type="CDD" id="cd20009">
    <property type="entry name" value="PBP1_RafR-like"/>
    <property type="match status" value="1"/>
</dbReference>
<accession>N6UE42</accession>
<dbReference type="OrthoDB" id="7325754at2"/>
<dbReference type="InterPro" id="IPR010982">
    <property type="entry name" value="Lambda_DNA-bd_dom_sf"/>
</dbReference>
<keyword evidence="3" id="KW-0804">Transcription</keyword>
<sequence>MSSNVFTQISARKTFSSTHLHFVPKQRTRRRPRCRLSILLKDIPGRSASLATPVGRSGKPTLRTISEMTGFAVTTVSRALGNAPQISVETRERVHAVAAQIGYLPDRAAQRLKTGKTNVIGVLLDPHEEILGYGISIMHGLAKALKNTAYHLIVTPNFINGSNIEAVQYLVRNRMVDGLIFSRTEPFDPRVRLLLENDFPFVTHGRTEFTVGHPFVDYDNFSFAYEATKRLVERGRRKLLIILPPRRLTFSQHLLHGFMTAVREAGVDYEIPNEIDLDCPVEQIRDYISRRASEPGFPDGFTCGGEVSALATITGMADNGLALGVEYDVVAKRTSKLLSQIQPKVETIYEDLTDTGERMGHVLLACIAGDRMVEKQVLLKPEFSFPMLAGVKDGGFP</sequence>
<dbReference type="PATRIC" id="fig|363754.4.peg.1561"/>
<dbReference type="STRING" id="363754.RHSP_80987"/>
<keyword evidence="6" id="KW-1185">Reference proteome</keyword>
<name>N6UE42_9HYPH</name>
<dbReference type="GO" id="GO:0000976">
    <property type="term" value="F:transcription cis-regulatory region binding"/>
    <property type="evidence" value="ECO:0007669"/>
    <property type="project" value="TreeGrafter"/>
</dbReference>
<evidence type="ECO:0000256" key="2">
    <source>
        <dbReference type="ARBA" id="ARBA00023125"/>
    </source>
</evidence>
<dbReference type="EMBL" id="AQHN01000027">
    <property type="protein sequence ID" value="ENN88428.1"/>
    <property type="molecule type" value="Genomic_DNA"/>
</dbReference>
<protein>
    <submittedName>
        <fullName evidence="5">Putative LacI family transcriptional regulator</fullName>
    </submittedName>
</protein>
<evidence type="ECO:0000256" key="3">
    <source>
        <dbReference type="ARBA" id="ARBA00023163"/>
    </source>
</evidence>
<dbReference type="CDD" id="cd01392">
    <property type="entry name" value="HTH_LacI"/>
    <property type="match status" value="1"/>
</dbReference>
<dbReference type="SUPFAM" id="SSF53822">
    <property type="entry name" value="Periplasmic binding protein-like I"/>
    <property type="match status" value="1"/>
</dbReference>
<dbReference type="InterPro" id="IPR000843">
    <property type="entry name" value="HTH_LacI"/>
</dbReference>
<organism evidence="5 6">
    <name type="scientific">Rhizobium freirei PRF 81</name>
    <dbReference type="NCBI Taxonomy" id="363754"/>
    <lineage>
        <taxon>Bacteria</taxon>
        <taxon>Pseudomonadati</taxon>
        <taxon>Pseudomonadota</taxon>
        <taxon>Alphaproteobacteria</taxon>
        <taxon>Hyphomicrobiales</taxon>
        <taxon>Rhizobiaceae</taxon>
        <taxon>Rhizobium/Agrobacterium group</taxon>
        <taxon>Rhizobium</taxon>
    </lineage>
</organism>
<dbReference type="RefSeq" id="WP_004112070.1">
    <property type="nucleotide sequence ID" value="NZ_AQHN01000027.1"/>
</dbReference>
<keyword evidence="1" id="KW-0805">Transcription regulation</keyword>
<dbReference type="PROSITE" id="PS50932">
    <property type="entry name" value="HTH_LACI_2"/>
    <property type="match status" value="1"/>
</dbReference>
<dbReference type="Pfam" id="PF00356">
    <property type="entry name" value="LacI"/>
    <property type="match status" value="1"/>
</dbReference>
<dbReference type="InterPro" id="IPR001761">
    <property type="entry name" value="Peripla_BP/Lac1_sug-bd_dom"/>
</dbReference>
<evidence type="ECO:0000313" key="6">
    <source>
        <dbReference type="Proteomes" id="UP000012429"/>
    </source>
</evidence>
<reference evidence="5 6" key="1">
    <citation type="journal article" date="2012" name="BMC Genomics">
        <title>Genomic basis of broad host range and environmental adaptability of Rhizobium tropici CIAT 899 and Rhizobium sp. PRF 81 which are used in inoculants for common bean (Phaseolus vulgaris L.).</title>
        <authorList>
            <person name="Ormeno-Orrillo E."/>
            <person name="Menna P."/>
            <person name="Almeida L.G."/>
            <person name="Ollero F.J."/>
            <person name="Nicolas M.F."/>
            <person name="Pains Rodrigues E."/>
            <person name="Shigueyoshi Nakatani A."/>
            <person name="Silva Batista J.S."/>
            <person name="Oliveira Chueire L.M."/>
            <person name="Souza R.C."/>
            <person name="Ribeiro Vasconcelos A.T."/>
            <person name="Megias M."/>
            <person name="Hungria M."/>
            <person name="Martinez-Romero E."/>
        </authorList>
    </citation>
    <scope>NUCLEOTIDE SEQUENCE [LARGE SCALE GENOMIC DNA]</scope>
    <source>
        <strain evidence="5 6">PRF 81</strain>
    </source>
</reference>
<evidence type="ECO:0000256" key="1">
    <source>
        <dbReference type="ARBA" id="ARBA00023015"/>
    </source>
</evidence>
<comment type="caution">
    <text evidence="5">The sequence shown here is derived from an EMBL/GenBank/DDBJ whole genome shotgun (WGS) entry which is preliminary data.</text>
</comment>
<dbReference type="Gene3D" id="1.10.260.40">
    <property type="entry name" value="lambda repressor-like DNA-binding domains"/>
    <property type="match status" value="1"/>
</dbReference>
<keyword evidence="2" id="KW-0238">DNA-binding</keyword>
<dbReference type="SUPFAM" id="SSF47413">
    <property type="entry name" value="lambda repressor-like DNA-binding domains"/>
    <property type="match status" value="1"/>
</dbReference>
<dbReference type="GO" id="GO:0003700">
    <property type="term" value="F:DNA-binding transcription factor activity"/>
    <property type="evidence" value="ECO:0007669"/>
    <property type="project" value="TreeGrafter"/>
</dbReference>
<gene>
    <name evidence="5" type="ORF">RHSP_80987</name>
</gene>
<dbReference type="Pfam" id="PF00532">
    <property type="entry name" value="Peripla_BP_1"/>
    <property type="match status" value="1"/>
</dbReference>
<dbReference type="SMART" id="SM00354">
    <property type="entry name" value="HTH_LACI"/>
    <property type="match status" value="1"/>
</dbReference>
<dbReference type="AlphaFoldDB" id="N6UE42"/>
<dbReference type="Proteomes" id="UP000012429">
    <property type="component" value="Unassembled WGS sequence"/>
</dbReference>
<dbReference type="Gene3D" id="3.40.50.2300">
    <property type="match status" value="2"/>
</dbReference>
<feature type="domain" description="HTH lacI-type" evidence="4">
    <location>
        <begin position="60"/>
        <end position="114"/>
    </location>
</feature>
<dbReference type="PANTHER" id="PTHR30146">
    <property type="entry name" value="LACI-RELATED TRANSCRIPTIONAL REPRESSOR"/>
    <property type="match status" value="1"/>
</dbReference>
<proteinExistence type="predicted"/>
<dbReference type="PANTHER" id="PTHR30146:SF109">
    <property type="entry name" value="HTH-TYPE TRANSCRIPTIONAL REGULATOR GALS"/>
    <property type="match status" value="1"/>
</dbReference>
<evidence type="ECO:0000313" key="5">
    <source>
        <dbReference type="EMBL" id="ENN88428.1"/>
    </source>
</evidence>